<organism evidence="6 7">
    <name type="scientific">Cercospora berteroae</name>
    <dbReference type="NCBI Taxonomy" id="357750"/>
    <lineage>
        <taxon>Eukaryota</taxon>
        <taxon>Fungi</taxon>
        <taxon>Dikarya</taxon>
        <taxon>Ascomycota</taxon>
        <taxon>Pezizomycotina</taxon>
        <taxon>Dothideomycetes</taxon>
        <taxon>Dothideomycetidae</taxon>
        <taxon>Mycosphaerellales</taxon>
        <taxon>Mycosphaerellaceae</taxon>
        <taxon>Cercospora</taxon>
    </lineage>
</organism>
<dbReference type="PANTHER" id="PTHR12883">
    <property type="entry name" value="ADIPOCYTE-SPECIFIC PROTEIN 4-RELATED"/>
    <property type="match status" value="1"/>
</dbReference>
<feature type="compositionally biased region" description="Basic residues" evidence="5">
    <location>
        <begin position="431"/>
        <end position="443"/>
    </location>
</feature>
<feature type="compositionally biased region" description="Acidic residues" evidence="5">
    <location>
        <begin position="526"/>
        <end position="535"/>
    </location>
</feature>
<keyword evidence="7" id="KW-1185">Reference proteome</keyword>
<keyword evidence="4" id="KW-0472">Membrane</keyword>
<dbReference type="Pfam" id="PF07946">
    <property type="entry name" value="CCDC47"/>
    <property type="match status" value="1"/>
</dbReference>
<proteinExistence type="predicted"/>
<feature type="region of interest" description="Disordered" evidence="5">
    <location>
        <begin position="830"/>
        <end position="852"/>
    </location>
</feature>
<dbReference type="AlphaFoldDB" id="A0A2S6C3U8"/>
<dbReference type="GO" id="GO:0032469">
    <property type="term" value="P:endoplasmic reticulum calcium ion homeostasis"/>
    <property type="evidence" value="ECO:0007669"/>
    <property type="project" value="InterPro"/>
</dbReference>
<dbReference type="InterPro" id="IPR012879">
    <property type="entry name" value="CCDC47"/>
</dbReference>
<feature type="compositionally biased region" description="Basic and acidic residues" evidence="5">
    <location>
        <begin position="393"/>
        <end position="430"/>
    </location>
</feature>
<evidence type="ECO:0000256" key="4">
    <source>
        <dbReference type="ARBA" id="ARBA00023136"/>
    </source>
</evidence>
<feature type="region of interest" description="Disordered" evidence="5">
    <location>
        <begin position="520"/>
        <end position="572"/>
    </location>
</feature>
<dbReference type="Proteomes" id="UP000237631">
    <property type="component" value="Unassembled WGS sequence"/>
</dbReference>
<sequence>MAGLLNNLQGVLGGAKSSVASVVSSVDADDFADFATAASPVAPSHAASSAFDATAASPTPKGTFSNFGQGLQGRPYTKWYRVWERVTIADFYQELVILPIIVVVILVNVWGARANKKRAAQWAESNLPQLESEYAAVGFGAKGANGQPTSLWREKSKNEYISYATGRQNVAFLDVKLTLYKRYNPFIWLMELVASFFVDSIEAPMERLEATAYAFDGKEKSLVPAQAQNQASQHKDSTYDGFVWAVVHKDKMRQLRNDRFDVSLATQKDHPKLPQWATVMSEGAEITEALLTPELVKAVTAVGDEFEALIVSDMPVDAPKKLNELVPKKRVELHTRLSAGPAATELFSYFLRMPDQLVTGAHFRPEAMRKVRQTREEEVRKIKKIDDEEKALERREASDKLKKEERDRKLSRMSADEQKKFLEKEKEKTQRKQTKKQTMRGKALHSMEWEDRDRTGLGTRVSHLDHISQNISFAILFDLIAISETWTLTTTSSSRLYFVHCTILHSTFCNTLKMGKFSRDRAERDREEDEIEEQTNEGGSSQQDSTQQGSAQQDSAQQDSLAQDSLQQDPIDDIVDTEKVPLTHKEFMVQMNRKPRRLRQGKVGRAQSGKPRGPRARPWTAEEDMEDGDFEEEDHVQLSSDYLYPEVDEHLYSESDNLVSEEECHTELTRMDLSPVIRQDDFGEAFPARSGVGCSYSSKVKGTPVKSETKPRNNFPLPAEIRDRIYHYLLNAEAVEWTPGRHVCRKSVSYCRDGTCSQPALFFQKQILRVNKTIGAEALHCFQKENKFVKLQFRDPDFLRQCAIFDVPILHTQVSPRFCGHMFTISVDREDDPSEQDSPANAPRNKTPTKAARGKRLKGCSVLILGKHLPRVIPLLRHYCERKFPSGFLMNSEPGRLLTFRFNRASHAPKFRVQLCENDSTPTETDKRHHLMAMVHDVLRLPAEVLTRGLVDGKPGMSKLFQAPQLVWEQAVHWDRLETFSQLKRVADDHMRASRHEVAYRGYSTIISWMHTTFDEDLENRFGGQPNHSPALKRLGHLMSDIIVSKAHSLICLGDGFKAGKLLHVESFSPLVQAAGRTPHMLDQYQHLQTLAFVMRLPQLIARYSVIPLNRLVRDLQTSIEELRGIHPQTKELRSDITVLMHLAENPTKADLEVLRKTLSVGKFPFQPYDSPGEANVPNRPEGVERFQDKKHQAMFSEDDKRRLRNLPGLKQRKRAIEGEVMRLNGVKI</sequence>
<name>A0A2S6C3U8_9PEZI</name>
<evidence type="ECO:0000256" key="5">
    <source>
        <dbReference type="SAM" id="MobiDB-lite"/>
    </source>
</evidence>
<feature type="compositionally biased region" description="Low complexity" evidence="5">
    <location>
        <begin position="538"/>
        <end position="569"/>
    </location>
</feature>
<gene>
    <name evidence="6" type="ORF">CBER1_07778</name>
</gene>
<evidence type="ECO:0000256" key="2">
    <source>
        <dbReference type="ARBA" id="ARBA00022692"/>
    </source>
</evidence>
<feature type="region of interest" description="Disordered" evidence="5">
    <location>
        <begin position="393"/>
        <end position="446"/>
    </location>
</feature>
<dbReference type="GO" id="GO:0016020">
    <property type="term" value="C:membrane"/>
    <property type="evidence" value="ECO:0007669"/>
    <property type="project" value="UniProtKB-SubCell"/>
</dbReference>
<reference evidence="7" key="1">
    <citation type="journal article" date="2017" name="bioRxiv">
        <title>Conservation of a gene cluster reveals novel cercosporin biosynthetic mechanisms and extends production to the genus Colletotrichum.</title>
        <authorList>
            <person name="de Jonge R."/>
            <person name="Ebert M.K."/>
            <person name="Huitt-Roehl C.R."/>
            <person name="Pal P."/>
            <person name="Suttle J.C."/>
            <person name="Spanner R.E."/>
            <person name="Neubauer J.D."/>
            <person name="Jurick W.M.II."/>
            <person name="Stott K.A."/>
            <person name="Secor G.A."/>
            <person name="Thomma B.P.H.J."/>
            <person name="Van de Peer Y."/>
            <person name="Townsend C.A."/>
            <person name="Bolton M.D."/>
        </authorList>
    </citation>
    <scope>NUCLEOTIDE SEQUENCE [LARGE SCALE GENOMIC DNA]</scope>
    <source>
        <strain evidence="7">CBS538.71</strain>
    </source>
</reference>
<dbReference type="GO" id="GO:0005783">
    <property type="term" value="C:endoplasmic reticulum"/>
    <property type="evidence" value="ECO:0007669"/>
    <property type="project" value="InterPro"/>
</dbReference>
<evidence type="ECO:0000256" key="3">
    <source>
        <dbReference type="ARBA" id="ARBA00022989"/>
    </source>
</evidence>
<feature type="compositionally biased region" description="Polar residues" evidence="5">
    <location>
        <begin position="836"/>
        <end position="848"/>
    </location>
</feature>
<dbReference type="STRING" id="357750.A0A2S6C3U8"/>
<keyword evidence="3" id="KW-1133">Transmembrane helix</keyword>
<comment type="caution">
    <text evidence="6">The sequence shown here is derived from an EMBL/GenBank/DDBJ whole genome shotgun (WGS) entry which is preliminary data.</text>
</comment>
<evidence type="ECO:0000256" key="1">
    <source>
        <dbReference type="ARBA" id="ARBA00004167"/>
    </source>
</evidence>
<dbReference type="EMBL" id="PNEN01000565">
    <property type="protein sequence ID" value="PPJ54383.1"/>
    <property type="molecule type" value="Genomic_DNA"/>
</dbReference>
<feature type="region of interest" description="Disordered" evidence="5">
    <location>
        <begin position="589"/>
        <end position="627"/>
    </location>
</feature>
<evidence type="ECO:0000313" key="7">
    <source>
        <dbReference type="Proteomes" id="UP000237631"/>
    </source>
</evidence>
<dbReference type="GO" id="GO:0005509">
    <property type="term" value="F:calcium ion binding"/>
    <property type="evidence" value="ECO:0007669"/>
    <property type="project" value="InterPro"/>
</dbReference>
<dbReference type="PANTHER" id="PTHR12883:SF0">
    <property type="entry name" value="PAT COMPLEX SUBUNIT CCDC47"/>
    <property type="match status" value="1"/>
</dbReference>
<accession>A0A2S6C3U8</accession>
<protein>
    <submittedName>
        <fullName evidence="6">Uncharacterized protein</fullName>
    </submittedName>
</protein>
<dbReference type="OrthoDB" id="10039147at2759"/>
<evidence type="ECO:0000313" key="6">
    <source>
        <dbReference type="EMBL" id="PPJ54383.1"/>
    </source>
</evidence>
<feature type="compositionally biased region" description="Basic residues" evidence="5">
    <location>
        <begin position="593"/>
        <end position="602"/>
    </location>
</feature>
<comment type="subcellular location">
    <subcellularLocation>
        <location evidence="1">Membrane</location>
        <topology evidence="1">Single-pass membrane protein</topology>
    </subcellularLocation>
</comment>
<keyword evidence="2" id="KW-0812">Transmembrane</keyword>